<dbReference type="Proteomes" id="UP000324800">
    <property type="component" value="Unassembled WGS sequence"/>
</dbReference>
<protein>
    <submittedName>
        <fullName evidence="2">Uncharacterized protein</fullName>
    </submittedName>
</protein>
<feature type="transmembrane region" description="Helical" evidence="1">
    <location>
        <begin position="6"/>
        <end position="29"/>
    </location>
</feature>
<evidence type="ECO:0000256" key="1">
    <source>
        <dbReference type="SAM" id="Phobius"/>
    </source>
</evidence>
<sequence>MLLEFIALTLINLITFAQVGQCILFATIASKLFENEDNKLVPLEIEINLTTTEVDVTQIQNSLIHLTIDAELVINFNTLPVIAATVPVGVFLFVGLKNSTYIICGQSIKNRGMTVSNTLQTEGTMEQFITNLYKPKGEKFYRKHVHTFWKNAHLFDTSFCARYISYAEIKEAYDAASNQDITIKVPIDVSILIDDILIFSGMSDYHNAVFGQHRIVFHLNKKAFVFCQVNPIASLKSMAKRYDRQTDFDAVHNKWSLSYEKYNHGFSQFGTQAKRINTLKPTGSCDGNAFPTV</sequence>
<accession>A0A5J4UIZ6</accession>
<proteinExistence type="predicted"/>
<dbReference type="EMBL" id="SNRW01015792">
    <property type="protein sequence ID" value="KAA6370031.1"/>
    <property type="molecule type" value="Genomic_DNA"/>
</dbReference>
<dbReference type="AlphaFoldDB" id="A0A5J4UIZ6"/>
<reference evidence="2 3" key="1">
    <citation type="submission" date="2019-03" db="EMBL/GenBank/DDBJ databases">
        <title>Single cell metagenomics reveals metabolic interactions within the superorganism composed of flagellate Streblomastix strix and complex community of Bacteroidetes bacteria on its surface.</title>
        <authorList>
            <person name="Treitli S.C."/>
            <person name="Kolisko M."/>
            <person name="Husnik F."/>
            <person name="Keeling P."/>
            <person name="Hampl V."/>
        </authorList>
    </citation>
    <scope>NUCLEOTIDE SEQUENCE [LARGE SCALE GENOMIC DNA]</scope>
    <source>
        <strain evidence="2">ST1C</strain>
    </source>
</reference>
<keyword evidence="1" id="KW-0812">Transmembrane</keyword>
<evidence type="ECO:0000313" key="2">
    <source>
        <dbReference type="EMBL" id="KAA6370031.1"/>
    </source>
</evidence>
<evidence type="ECO:0000313" key="3">
    <source>
        <dbReference type="Proteomes" id="UP000324800"/>
    </source>
</evidence>
<keyword evidence="1" id="KW-0472">Membrane</keyword>
<name>A0A5J4UIZ6_9EUKA</name>
<keyword evidence="1" id="KW-1133">Transmembrane helix</keyword>
<gene>
    <name evidence="2" type="ORF">EZS28_034441</name>
</gene>
<organism evidence="2 3">
    <name type="scientific">Streblomastix strix</name>
    <dbReference type="NCBI Taxonomy" id="222440"/>
    <lineage>
        <taxon>Eukaryota</taxon>
        <taxon>Metamonada</taxon>
        <taxon>Preaxostyla</taxon>
        <taxon>Oxymonadida</taxon>
        <taxon>Streblomastigidae</taxon>
        <taxon>Streblomastix</taxon>
    </lineage>
</organism>
<comment type="caution">
    <text evidence="2">The sequence shown here is derived from an EMBL/GenBank/DDBJ whole genome shotgun (WGS) entry which is preliminary data.</text>
</comment>